<proteinExistence type="predicted"/>
<evidence type="ECO:0000313" key="2">
    <source>
        <dbReference type="Proteomes" id="UP000013047"/>
    </source>
</evidence>
<keyword evidence="2" id="KW-1185">Reference proteome</keyword>
<sequence length="70" mass="7898">MTAHGFILQAIAEKTEQAERRADFDAVAEARYERIVVTGQTIPWQEMRGYLEGHMAGKAAKRPVARKLAR</sequence>
<name>N7A0C8_9RHOO</name>
<dbReference type="Proteomes" id="UP000013047">
    <property type="component" value="Unassembled WGS sequence"/>
</dbReference>
<dbReference type="EMBL" id="AMXF01000031">
    <property type="protein sequence ID" value="ENO97814.1"/>
    <property type="molecule type" value="Genomic_DNA"/>
</dbReference>
<evidence type="ECO:0000313" key="1">
    <source>
        <dbReference type="EMBL" id="ENO97814.1"/>
    </source>
</evidence>
<comment type="caution">
    <text evidence="1">The sequence shown here is derived from an EMBL/GenBank/DDBJ whole genome shotgun (WGS) entry which is preliminary data.</text>
</comment>
<accession>N7A0C8</accession>
<gene>
    <name evidence="1" type="ORF">C667_06996</name>
</gene>
<organism evidence="1 2">
    <name type="scientific">Thauera phenylacetica B4P</name>
    <dbReference type="NCBI Taxonomy" id="1234382"/>
    <lineage>
        <taxon>Bacteria</taxon>
        <taxon>Pseudomonadati</taxon>
        <taxon>Pseudomonadota</taxon>
        <taxon>Betaproteobacteria</taxon>
        <taxon>Rhodocyclales</taxon>
        <taxon>Zoogloeaceae</taxon>
        <taxon>Thauera</taxon>
    </lineage>
</organism>
<protein>
    <recommendedName>
        <fullName evidence="3">CopG family transcriptional regulator</fullName>
    </recommendedName>
</protein>
<dbReference type="AlphaFoldDB" id="N7A0C8"/>
<evidence type="ECO:0008006" key="3">
    <source>
        <dbReference type="Google" id="ProtNLM"/>
    </source>
</evidence>
<reference evidence="1 2" key="1">
    <citation type="submission" date="2012-09" db="EMBL/GenBank/DDBJ databases">
        <title>Draft Genome Sequences of 6 Strains from Genus Thauera.</title>
        <authorList>
            <person name="Liu B."/>
            <person name="Shapleigh J.P."/>
            <person name="Frostegard A.H."/>
        </authorList>
    </citation>
    <scope>NUCLEOTIDE SEQUENCE [LARGE SCALE GENOMIC DNA]</scope>
    <source>
        <strain evidence="1 2">B4P</strain>
    </source>
</reference>